<dbReference type="AlphaFoldDB" id="A0A4C1WX97"/>
<accession>A0A4C1WX97</accession>
<reference evidence="2 3" key="1">
    <citation type="journal article" date="2019" name="Commun. Biol.">
        <title>The bagworm genome reveals a unique fibroin gene that provides high tensile strength.</title>
        <authorList>
            <person name="Kono N."/>
            <person name="Nakamura H."/>
            <person name="Ohtoshi R."/>
            <person name="Tomita M."/>
            <person name="Numata K."/>
            <person name="Arakawa K."/>
        </authorList>
    </citation>
    <scope>NUCLEOTIDE SEQUENCE [LARGE SCALE GENOMIC DNA]</scope>
</reference>
<name>A0A4C1WX97_EUMVA</name>
<feature type="compositionally biased region" description="Basic and acidic residues" evidence="1">
    <location>
        <begin position="1"/>
        <end position="25"/>
    </location>
</feature>
<evidence type="ECO:0000313" key="3">
    <source>
        <dbReference type="Proteomes" id="UP000299102"/>
    </source>
</evidence>
<evidence type="ECO:0000313" key="2">
    <source>
        <dbReference type="EMBL" id="GBP54799.1"/>
    </source>
</evidence>
<feature type="region of interest" description="Disordered" evidence="1">
    <location>
        <begin position="1"/>
        <end position="34"/>
    </location>
</feature>
<dbReference type="EMBL" id="BGZK01000655">
    <property type="protein sequence ID" value="GBP54799.1"/>
    <property type="molecule type" value="Genomic_DNA"/>
</dbReference>
<keyword evidence="3" id="KW-1185">Reference proteome</keyword>
<organism evidence="2 3">
    <name type="scientific">Eumeta variegata</name>
    <name type="common">Bagworm moth</name>
    <name type="synonym">Eumeta japonica</name>
    <dbReference type="NCBI Taxonomy" id="151549"/>
    <lineage>
        <taxon>Eukaryota</taxon>
        <taxon>Metazoa</taxon>
        <taxon>Ecdysozoa</taxon>
        <taxon>Arthropoda</taxon>
        <taxon>Hexapoda</taxon>
        <taxon>Insecta</taxon>
        <taxon>Pterygota</taxon>
        <taxon>Neoptera</taxon>
        <taxon>Endopterygota</taxon>
        <taxon>Lepidoptera</taxon>
        <taxon>Glossata</taxon>
        <taxon>Ditrysia</taxon>
        <taxon>Tineoidea</taxon>
        <taxon>Psychidae</taxon>
        <taxon>Oiketicinae</taxon>
        <taxon>Eumeta</taxon>
    </lineage>
</organism>
<gene>
    <name evidence="2" type="ORF">EVAR_87872_1</name>
</gene>
<proteinExistence type="predicted"/>
<dbReference type="Proteomes" id="UP000299102">
    <property type="component" value="Unassembled WGS sequence"/>
</dbReference>
<comment type="caution">
    <text evidence="2">The sequence shown here is derived from an EMBL/GenBank/DDBJ whole genome shotgun (WGS) entry which is preliminary data.</text>
</comment>
<protein>
    <submittedName>
        <fullName evidence="2">Uncharacterized protein</fullName>
    </submittedName>
</protein>
<sequence>MRASERHASLPLGHEKTLKSARPDGAHASTRRAPYPATKILKSLKLRVRLLPHVDGRTAADLSDTAGDRYVRTSDNRVGGFGRTHRVTKL</sequence>
<evidence type="ECO:0000256" key="1">
    <source>
        <dbReference type="SAM" id="MobiDB-lite"/>
    </source>
</evidence>